<proteinExistence type="predicted"/>
<reference evidence="2 3" key="1">
    <citation type="journal article" date="2012" name="PLoS Pathog.">
        <title>Diverse lifestyles and strategies of plant pathogenesis encoded in the genomes of eighteen Dothideomycetes fungi.</title>
        <authorList>
            <person name="Ohm R.A."/>
            <person name="Feau N."/>
            <person name="Henrissat B."/>
            <person name="Schoch C.L."/>
            <person name="Horwitz B.A."/>
            <person name="Barry K.W."/>
            <person name="Condon B.J."/>
            <person name="Copeland A.C."/>
            <person name="Dhillon B."/>
            <person name="Glaser F."/>
            <person name="Hesse C.N."/>
            <person name="Kosti I."/>
            <person name="LaButti K."/>
            <person name="Lindquist E.A."/>
            <person name="Lucas S."/>
            <person name="Salamov A.A."/>
            <person name="Bradshaw R.E."/>
            <person name="Ciuffetti L."/>
            <person name="Hamelin R.C."/>
            <person name="Kema G.H.J."/>
            <person name="Lawrence C."/>
            <person name="Scott J.A."/>
            <person name="Spatafora J.W."/>
            <person name="Turgeon B.G."/>
            <person name="de Wit P.J.G.M."/>
            <person name="Zhong S."/>
            <person name="Goodwin S.B."/>
            <person name="Grigoriev I.V."/>
        </authorList>
    </citation>
    <scope>NUCLEOTIDE SEQUENCE [LARGE SCALE GENOMIC DNA]</scope>
    <source>
        <strain evidence="3">28A</strain>
    </source>
</reference>
<dbReference type="AlphaFoldDB" id="R0K4J4"/>
<dbReference type="OrthoDB" id="3693656at2759"/>
<dbReference type="GeneID" id="19404443"/>
<feature type="compositionally biased region" description="Basic and acidic residues" evidence="1">
    <location>
        <begin position="183"/>
        <end position="194"/>
    </location>
</feature>
<evidence type="ECO:0000313" key="3">
    <source>
        <dbReference type="Proteomes" id="UP000016935"/>
    </source>
</evidence>
<feature type="compositionally biased region" description="Polar residues" evidence="1">
    <location>
        <begin position="520"/>
        <end position="529"/>
    </location>
</feature>
<feature type="region of interest" description="Disordered" evidence="1">
    <location>
        <begin position="339"/>
        <end position="384"/>
    </location>
</feature>
<feature type="region of interest" description="Disordered" evidence="1">
    <location>
        <begin position="59"/>
        <end position="88"/>
    </location>
</feature>
<feature type="compositionally biased region" description="Low complexity" evidence="1">
    <location>
        <begin position="824"/>
        <end position="843"/>
    </location>
</feature>
<feature type="compositionally biased region" description="Polar residues" evidence="1">
    <location>
        <begin position="792"/>
        <end position="805"/>
    </location>
</feature>
<gene>
    <name evidence="2" type="ORF">SETTUDRAFT_39112</name>
</gene>
<feature type="compositionally biased region" description="Low complexity" evidence="1">
    <location>
        <begin position="669"/>
        <end position="686"/>
    </location>
</feature>
<dbReference type="HOGENOM" id="CLU_334678_0_0_1"/>
<dbReference type="EMBL" id="KB908559">
    <property type="protein sequence ID" value="EOA87993.1"/>
    <property type="molecule type" value="Genomic_DNA"/>
</dbReference>
<sequence length="853" mass="90624">MSERILSPWGLEESGYKYDASCVDPDARFADGLQPPEYPTDDLDPTSWEDGLREIENFDWTNGKNDTGLLDESEHGTQESGDGSALEAVDTPIATISDNGSMCGDKAVAQTQIHLSRVSLDEEKQNADRVSPTLTNTLPPDTSKAKTLRTSPSSPPWIPGPSQQQETTSFDTPAQNNSNAQGEKLEVEDGDTKPLDGMAIDESLSVTALINSGTSPQGQVNNAAELDERSVGREANGMKLEDDQNDNTKSHAYCTSNSAQFYETLLLTAAVAQQQVPEELEAGSVKGLQVALEVPDHTHIECEVSKSGILDEKDFSTVQRDIEKGEMVSSEIQLSLEGGSISGRTPLPSEETDQVVSRESNEQAASLVASLPEPPVEGSVISPPSEFLACNDEAGQLWQTQLQDAANGLPNLFTQDNHGHDETQDEEPHKLKSNDTVTQDDIAGSEHLHSSTMTLPPFPFHPDKDENDEQDKHPPTALPTSKDKEPDPSQADETSTELSEAPSHIDEAVYGISPADTKSESAFDSTANNGGIPHSMTAKKQAAAAYPSENNASMQVGQPGPKIKATTTNSDAGHEPTKRAKNATGIGSKSEPRKKASSNVSEQEENINETKDTIAQDNAPSHTDSDSSTSATKPRKQRKPIARKLFPSHNKSDEQGDPAPHAKKSLEDSPAVSKSASKSSTTKPKAGLGTPDTQAQNSDKATMKIAKKPQSNTWPAKTRKRKATAVDDDDDDEADFKSADDASDSDEDYAAATPANTTASKKRKVNTRSSFPRNADANGSSSTTTGGAKASPKTQAPATTTTNKYGFTVKKGASATTQRGGNGKAATKKTGGAASASASATNRRGAKKTVGEV</sequence>
<name>R0K4J4_EXST2</name>
<feature type="region of interest" description="Disordered" evidence="1">
    <location>
        <begin position="400"/>
        <end position="853"/>
    </location>
</feature>
<feature type="compositionally biased region" description="Polar residues" evidence="1">
    <location>
        <begin position="166"/>
        <end position="181"/>
    </location>
</feature>
<feature type="compositionally biased region" description="Polar residues" evidence="1">
    <location>
        <begin position="354"/>
        <end position="364"/>
    </location>
</feature>
<reference evidence="2 3" key="2">
    <citation type="journal article" date="2013" name="PLoS Genet.">
        <title>Comparative genome structure, secondary metabolite, and effector coding capacity across Cochliobolus pathogens.</title>
        <authorList>
            <person name="Condon B.J."/>
            <person name="Leng Y."/>
            <person name="Wu D."/>
            <person name="Bushley K.E."/>
            <person name="Ohm R.A."/>
            <person name="Otillar R."/>
            <person name="Martin J."/>
            <person name="Schackwitz W."/>
            <person name="Grimwood J."/>
            <person name="MohdZainudin N."/>
            <person name="Xue C."/>
            <person name="Wang R."/>
            <person name="Manning V.A."/>
            <person name="Dhillon B."/>
            <person name="Tu Z.J."/>
            <person name="Steffenson B.J."/>
            <person name="Salamov A."/>
            <person name="Sun H."/>
            <person name="Lowry S."/>
            <person name="LaButti K."/>
            <person name="Han J."/>
            <person name="Copeland A."/>
            <person name="Lindquist E."/>
            <person name="Barry K."/>
            <person name="Schmutz J."/>
            <person name="Baker S.E."/>
            <person name="Ciuffetti L.M."/>
            <person name="Grigoriev I.V."/>
            <person name="Zhong S."/>
            <person name="Turgeon B.G."/>
        </authorList>
    </citation>
    <scope>NUCLEOTIDE SEQUENCE [LARGE SCALE GENOMIC DNA]</scope>
    <source>
        <strain evidence="3">28A</strain>
    </source>
</reference>
<feature type="compositionally biased region" description="Polar residues" evidence="1">
    <location>
        <begin position="691"/>
        <end position="700"/>
    </location>
</feature>
<evidence type="ECO:0000313" key="2">
    <source>
        <dbReference type="EMBL" id="EOA87993.1"/>
    </source>
</evidence>
<keyword evidence="3" id="KW-1185">Reference proteome</keyword>
<organism evidence="2 3">
    <name type="scientific">Exserohilum turcicum (strain 28A)</name>
    <name type="common">Northern leaf blight fungus</name>
    <name type="synonym">Setosphaeria turcica</name>
    <dbReference type="NCBI Taxonomy" id="671987"/>
    <lineage>
        <taxon>Eukaryota</taxon>
        <taxon>Fungi</taxon>
        <taxon>Dikarya</taxon>
        <taxon>Ascomycota</taxon>
        <taxon>Pezizomycotina</taxon>
        <taxon>Dothideomycetes</taxon>
        <taxon>Pleosporomycetidae</taxon>
        <taxon>Pleosporales</taxon>
        <taxon>Pleosporineae</taxon>
        <taxon>Pleosporaceae</taxon>
        <taxon>Exserohilum</taxon>
    </lineage>
</organism>
<accession>R0K4J4</accession>
<dbReference type="Proteomes" id="UP000016935">
    <property type="component" value="Unassembled WGS sequence"/>
</dbReference>
<feature type="compositionally biased region" description="Basic and acidic residues" evidence="1">
    <location>
        <begin position="417"/>
        <end position="433"/>
    </location>
</feature>
<protein>
    <submittedName>
        <fullName evidence="2">Uncharacterized protein</fullName>
    </submittedName>
</protein>
<feature type="compositionally biased region" description="Basic residues" evidence="1">
    <location>
        <begin position="633"/>
        <end position="642"/>
    </location>
</feature>
<feature type="region of interest" description="Disordered" evidence="1">
    <location>
        <begin position="119"/>
        <end position="197"/>
    </location>
</feature>
<dbReference type="RefSeq" id="XP_008024382.1">
    <property type="nucleotide sequence ID" value="XM_008026191.1"/>
</dbReference>
<evidence type="ECO:0000256" key="1">
    <source>
        <dbReference type="SAM" id="MobiDB-lite"/>
    </source>
</evidence>